<comment type="caution">
    <text evidence="4">The sequence shown here is derived from an EMBL/GenBank/DDBJ whole genome shotgun (WGS) entry which is preliminary data.</text>
</comment>
<feature type="transmembrane region" description="Helical" evidence="3">
    <location>
        <begin position="164"/>
        <end position="188"/>
    </location>
</feature>
<feature type="coiled-coil region" evidence="1">
    <location>
        <begin position="385"/>
        <end position="416"/>
    </location>
</feature>
<dbReference type="PANTHER" id="PTHR35184:SF1">
    <property type="entry name" value="INTEGRAL MEMBRANE PROTEIN"/>
    <property type="match status" value="1"/>
</dbReference>
<dbReference type="Proteomes" id="UP001302676">
    <property type="component" value="Unassembled WGS sequence"/>
</dbReference>
<evidence type="ECO:0000313" key="5">
    <source>
        <dbReference type="Proteomes" id="UP001302676"/>
    </source>
</evidence>
<protein>
    <submittedName>
        <fullName evidence="4">Uncharacterized protein</fullName>
    </submittedName>
</protein>
<proteinExistence type="predicted"/>
<dbReference type="GeneID" id="87821185"/>
<feature type="transmembrane region" description="Helical" evidence="3">
    <location>
        <begin position="56"/>
        <end position="77"/>
    </location>
</feature>
<feature type="transmembrane region" description="Helical" evidence="3">
    <location>
        <begin position="220"/>
        <end position="238"/>
    </location>
</feature>
<feature type="transmembrane region" description="Helical" evidence="3">
    <location>
        <begin position="124"/>
        <end position="143"/>
    </location>
</feature>
<dbReference type="PANTHER" id="PTHR35184">
    <property type="entry name" value="YALI0C10208P"/>
    <property type="match status" value="1"/>
</dbReference>
<gene>
    <name evidence="4" type="ORF">C8A04DRAFT_39396</name>
</gene>
<name>A0AAN6ZKD5_9PEZI</name>
<dbReference type="EMBL" id="MU853618">
    <property type="protein sequence ID" value="KAK4141068.1"/>
    <property type="molecule type" value="Genomic_DNA"/>
</dbReference>
<reference evidence="4" key="2">
    <citation type="submission" date="2023-05" db="EMBL/GenBank/DDBJ databases">
        <authorList>
            <consortium name="Lawrence Berkeley National Laboratory"/>
            <person name="Steindorff A."/>
            <person name="Hensen N."/>
            <person name="Bonometti L."/>
            <person name="Westerberg I."/>
            <person name="Brannstrom I.O."/>
            <person name="Guillou S."/>
            <person name="Cros-Aarteil S."/>
            <person name="Calhoun S."/>
            <person name="Haridas S."/>
            <person name="Kuo A."/>
            <person name="Mondo S."/>
            <person name="Pangilinan J."/>
            <person name="Riley R."/>
            <person name="Labutti K."/>
            <person name="Andreopoulos B."/>
            <person name="Lipzen A."/>
            <person name="Chen C."/>
            <person name="Yanf M."/>
            <person name="Daum C."/>
            <person name="Ng V."/>
            <person name="Clum A."/>
            <person name="Ohm R."/>
            <person name="Martin F."/>
            <person name="Silar P."/>
            <person name="Natvig D."/>
            <person name="Lalanne C."/>
            <person name="Gautier V."/>
            <person name="Ament-Velasquez S.L."/>
            <person name="Kruys A."/>
            <person name="Hutchinson M.I."/>
            <person name="Powell A.J."/>
            <person name="Barry K."/>
            <person name="Miller A.N."/>
            <person name="Grigoriev I.V."/>
            <person name="Debuchy R."/>
            <person name="Gladieux P."/>
            <person name="Thoren M.H."/>
            <person name="Johannesson H."/>
        </authorList>
    </citation>
    <scope>NUCLEOTIDE SEQUENCE</scope>
    <source>
        <strain evidence="4">CBS 141.50</strain>
    </source>
</reference>
<sequence>MSSSSISGTLSATAATASATASSSAPAGPSSTAPPQTSGPYPPTTAILGLVPSPIPDIPICLALAVLFVIGAVINMTIYQRNRKKSYKFIFPIFIFFFCMARTAALVLRVVWASHRTDIRLGMVSQIFTAAGVMLLFVTNWMFVQTALRSSYPLFGWSKGATGILRGLYGSAVLVLIMVIVATVQAAFVPPPQPGGGDDAAEAAKTLRADRTVQLMCGTYLAIYAVLPIPLIAVASLARRGSHNVDKFGEGDSRIKFGLLIFTASLLSVGAFFRAIIAFFPRPVSDPAWYHSKVCYYCFNYVIELVVVYTYTISRFDRLFYVPSGCKAPGHYSRRSLVEVAAGRFKKEGGGYMGQFHVCSGDFGYESSSRQGPDGETVVNWDDWVDAVEEVAKHDEEEHERYKQAARAALRKYESEDATEGVWVRVGRKAKQG</sequence>
<evidence type="ECO:0000256" key="1">
    <source>
        <dbReference type="SAM" id="Coils"/>
    </source>
</evidence>
<keyword evidence="3" id="KW-1133">Transmembrane helix</keyword>
<dbReference type="RefSeq" id="XP_062634439.1">
    <property type="nucleotide sequence ID" value="XM_062784572.1"/>
</dbReference>
<feature type="region of interest" description="Disordered" evidence="2">
    <location>
        <begin position="20"/>
        <end position="39"/>
    </location>
</feature>
<evidence type="ECO:0000256" key="2">
    <source>
        <dbReference type="SAM" id="MobiDB-lite"/>
    </source>
</evidence>
<reference evidence="4" key="1">
    <citation type="journal article" date="2023" name="Mol. Phylogenet. Evol.">
        <title>Genome-scale phylogeny and comparative genomics of the fungal order Sordariales.</title>
        <authorList>
            <person name="Hensen N."/>
            <person name="Bonometti L."/>
            <person name="Westerberg I."/>
            <person name="Brannstrom I.O."/>
            <person name="Guillou S."/>
            <person name="Cros-Aarteil S."/>
            <person name="Calhoun S."/>
            <person name="Haridas S."/>
            <person name="Kuo A."/>
            <person name="Mondo S."/>
            <person name="Pangilinan J."/>
            <person name="Riley R."/>
            <person name="LaButti K."/>
            <person name="Andreopoulos B."/>
            <person name="Lipzen A."/>
            <person name="Chen C."/>
            <person name="Yan M."/>
            <person name="Daum C."/>
            <person name="Ng V."/>
            <person name="Clum A."/>
            <person name="Steindorff A."/>
            <person name="Ohm R.A."/>
            <person name="Martin F."/>
            <person name="Silar P."/>
            <person name="Natvig D.O."/>
            <person name="Lalanne C."/>
            <person name="Gautier V."/>
            <person name="Ament-Velasquez S.L."/>
            <person name="Kruys A."/>
            <person name="Hutchinson M.I."/>
            <person name="Powell A.J."/>
            <person name="Barry K."/>
            <person name="Miller A.N."/>
            <person name="Grigoriev I.V."/>
            <person name="Debuchy R."/>
            <person name="Gladieux P."/>
            <person name="Hiltunen Thoren M."/>
            <person name="Johannesson H."/>
        </authorList>
    </citation>
    <scope>NUCLEOTIDE SEQUENCE</scope>
    <source>
        <strain evidence="4">CBS 141.50</strain>
    </source>
</reference>
<evidence type="ECO:0000256" key="3">
    <source>
        <dbReference type="SAM" id="Phobius"/>
    </source>
</evidence>
<dbReference type="Pfam" id="PF11309">
    <property type="entry name" value="DUF3112"/>
    <property type="match status" value="1"/>
</dbReference>
<evidence type="ECO:0000313" key="4">
    <source>
        <dbReference type="EMBL" id="KAK4141068.1"/>
    </source>
</evidence>
<feature type="transmembrane region" description="Helical" evidence="3">
    <location>
        <begin position="89"/>
        <end position="112"/>
    </location>
</feature>
<keyword evidence="1" id="KW-0175">Coiled coil</keyword>
<keyword evidence="3" id="KW-0812">Transmembrane</keyword>
<keyword evidence="3" id="KW-0472">Membrane</keyword>
<accession>A0AAN6ZKD5</accession>
<dbReference type="AlphaFoldDB" id="A0AAN6ZKD5"/>
<keyword evidence="5" id="KW-1185">Reference proteome</keyword>
<feature type="transmembrane region" description="Helical" evidence="3">
    <location>
        <begin position="259"/>
        <end position="282"/>
    </location>
</feature>
<dbReference type="InterPro" id="IPR021460">
    <property type="entry name" value="DUF3112"/>
</dbReference>
<feature type="transmembrane region" description="Helical" evidence="3">
    <location>
        <begin position="294"/>
        <end position="312"/>
    </location>
</feature>
<organism evidence="4 5">
    <name type="scientific">Dichotomopilus funicola</name>
    <dbReference type="NCBI Taxonomy" id="1934379"/>
    <lineage>
        <taxon>Eukaryota</taxon>
        <taxon>Fungi</taxon>
        <taxon>Dikarya</taxon>
        <taxon>Ascomycota</taxon>
        <taxon>Pezizomycotina</taxon>
        <taxon>Sordariomycetes</taxon>
        <taxon>Sordariomycetidae</taxon>
        <taxon>Sordariales</taxon>
        <taxon>Chaetomiaceae</taxon>
        <taxon>Dichotomopilus</taxon>
    </lineage>
</organism>